<dbReference type="AlphaFoldDB" id="A0A150GFJ6"/>
<feature type="region of interest" description="Disordered" evidence="1">
    <location>
        <begin position="62"/>
        <end position="120"/>
    </location>
</feature>
<accession>A0A150GFJ6</accession>
<organism evidence="2 3">
    <name type="scientific">Gonium pectorale</name>
    <name type="common">Green alga</name>
    <dbReference type="NCBI Taxonomy" id="33097"/>
    <lineage>
        <taxon>Eukaryota</taxon>
        <taxon>Viridiplantae</taxon>
        <taxon>Chlorophyta</taxon>
        <taxon>core chlorophytes</taxon>
        <taxon>Chlorophyceae</taxon>
        <taxon>CS clade</taxon>
        <taxon>Chlamydomonadales</taxon>
        <taxon>Volvocaceae</taxon>
        <taxon>Gonium</taxon>
    </lineage>
</organism>
<dbReference type="OrthoDB" id="539126at2759"/>
<gene>
    <name evidence="2" type="ORF">GPECTOR_26g512</name>
</gene>
<name>A0A150GFJ6_GONPE</name>
<protein>
    <submittedName>
        <fullName evidence="2">Uncharacterized protein</fullName>
    </submittedName>
</protein>
<sequence length="120" mass="12744">MSDYTNLEHPQEHKKPPTFKAIGNLVLATKRFLNALNPSYDYGKRSTSPTINGVPSGRLAASNRLASARSASARTPSGVPGSGMKTLSGRPEVAGKQHGFKGNLLFKPLPPLASEQETTA</sequence>
<feature type="compositionally biased region" description="Low complexity" evidence="1">
    <location>
        <begin position="62"/>
        <end position="74"/>
    </location>
</feature>
<reference evidence="3" key="1">
    <citation type="journal article" date="2016" name="Nat. Commun.">
        <title>The Gonium pectorale genome demonstrates co-option of cell cycle regulation during the evolution of multicellularity.</title>
        <authorList>
            <person name="Hanschen E.R."/>
            <person name="Marriage T.N."/>
            <person name="Ferris P.J."/>
            <person name="Hamaji T."/>
            <person name="Toyoda A."/>
            <person name="Fujiyama A."/>
            <person name="Neme R."/>
            <person name="Noguchi H."/>
            <person name="Minakuchi Y."/>
            <person name="Suzuki M."/>
            <person name="Kawai-Toyooka H."/>
            <person name="Smith D.R."/>
            <person name="Sparks H."/>
            <person name="Anderson J."/>
            <person name="Bakaric R."/>
            <person name="Luria V."/>
            <person name="Karger A."/>
            <person name="Kirschner M.W."/>
            <person name="Durand P.M."/>
            <person name="Michod R.E."/>
            <person name="Nozaki H."/>
            <person name="Olson B.J."/>
        </authorList>
    </citation>
    <scope>NUCLEOTIDE SEQUENCE [LARGE SCALE GENOMIC DNA]</scope>
    <source>
        <strain evidence="3">NIES-2863</strain>
    </source>
</reference>
<dbReference type="EMBL" id="LSYV01000027">
    <property type="protein sequence ID" value="KXZ48609.1"/>
    <property type="molecule type" value="Genomic_DNA"/>
</dbReference>
<comment type="caution">
    <text evidence="2">The sequence shown here is derived from an EMBL/GenBank/DDBJ whole genome shotgun (WGS) entry which is preliminary data.</text>
</comment>
<dbReference type="Proteomes" id="UP000075714">
    <property type="component" value="Unassembled WGS sequence"/>
</dbReference>
<keyword evidence="3" id="KW-1185">Reference proteome</keyword>
<evidence type="ECO:0000256" key="1">
    <source>
        <dbReference type="SAM" id="MobiDB-lite"/>
    </source>
</evidence>
<proteinExistence type="predicted"/>
<evidence type="ECO:0000313" key="2">
    <source>
        <dbReference type="EMBL" id="KXZ48609.1"/>
    </source>
</evidence>
<evidence type="ECO:0000313" key="3">
    <source>
        <dbReference type="Proteomes" id="UP000075714"/>
    </source>
</evidence>